<dbReference type="AlphaFoldDB" id="A0A4S2BT23"/>
<dbReference type="GO" id="GO:0003677">
    <property type="term" value="F:DNA binding"/>
    <property type="evidence" value="ECO:0007669"/>
    <property type="project" value="UniProtKB-KW"/>
</dbReference>
<dbReference type="GeneID" id="75116638"/>
<evidence type="ECO:0000256" key="4">
    <source>
        <dbReference type="ARBA" id="ARBA00023163"/>
    </source>
</evidence>
<dbReference type="Proteomes" id="UP000309117">
    <property type="component" value="Unassembled WGS sequence"/>
</dbReference>
<dbReference type="GO" id="GO:0003700">
    <property type="term" value="F:DNA-binding transcription factor activity"/>
    <property type="evidence" value="ECO:0007669"/>
    <property type="project" value="TreeGrafter"/>
</dbReference>
<dbReference type="CDD" id="cd05466">
    <property type="entry name" value="PBP2_LTTR_substrate"/>
    <property type="match status" value="1"/>
</dbReference>
<protein>
    <recommendedName>
        <fullName evidence="5">LysR substrate-binding domain-containing protein</fullName>
    </recommendedName>
</protein>
<dbReference type="InterPro" id="IPR005119">
    <property type="entry name" value="LysR_subst-bd"/>
</dbReference>
<evidence type="ECO:0000259" key="5">
    <source>
        <dbReference type="Pfam" id="PF03466"/>
    </source>
</evidence>
<sequence length="204" mass="23047">MTLKVGYFKSFGSKDVEKIVEEFRKMHPEIDIKLLPLYQDQVGDALAGGKIDLALTDPRDNDFNNYRLQPITEVSLMVILQAGNFMPGEQTVDIKDLKKIPNILIAKTEEEAGELHYHKDVLKITSPFIAVDSFNEAALMATSGSGYFLMNERTADLLMNDQLQKMFLLNDGQQLKQDYTLVGKKDVDYFDDFAQAAKNTLVDD</sequence>
<accession>A0A4S2BT23</accession>
<evidence type="ECO:0000256" key="1">
    <source>
        <dbReference type="ARBA" id="ARBA00009437"/>
    </source>
</evidence>
<comment type="similarity">
    <text evidence="1">Belongs to the LysR transcriptional regulatory family.</text>
</comment>
<evidence type="ECO:0000313" key="6">
    <source>
        <dbReference type="EMBL" id="TGY17672.1"/>
    </source>
</evidence>
<proteinExistence type="inferred from homology"/>
<dbReference type="SUPFAM" id="SSF53850">
    <property type="entry name" value="Periplasmic binding protein-like II"/>
    <property type="match status" value="1"/>
</dbReference>
<dbReference type="EMBL" id="SRYV01000001">
    <property type="protein sequence ID" value="TGY17672.1"/>
    <property type="molecule type" value="Genomic_DNA"/>
</dbReference>
<evidence type="ECO:0000256" key="3">
    <source>
        <dbReference type="ARBA" id="ARBA00023125"/>
    </source>
</evidence>
<reference evidence="6 7" key="1">
    <citation type="submission" date="2019-04" db="EMBL/GenBank/DDBJ databases">
        <title>Microbes associate with the intestines of laboratory mice.</title>
        <authorList>
            <person name="Navarre W."/>
            <person name="Wong E."/>
            <person name="Huang K."/>
            <person name="Tropini C."/>
            <person name="Ng K."/>
            <person name="Yu B."/>
        </authorList>
    </citation>
    <scope>NUCLEOTIDE SEQUENCE [LARGE SCALE GENOMIC DNA]</scope>
    <source>
        <strain evidence="6 7">NM61_E11</strain>
    </source>
</reference>
<name>A0A4S2BT23_9LACO</name>
<dbReference type="PANTHER" id="PTHR30346:SF0">
    <property type="entry name" value="HCA OPERON TRANSCRIPTIONAL ACTIVATOR HCAR"/>
    <property type="match status" value="1"/>
</dbReference>
<dbReference type="RefSeq" id="WP_057811193.1">
    <property type="nucleotide sequence ID" value="NZ_BAAAXJ010000013.1"/>
</dbReference>
<dbReference type="Pfam" id="PF03466">
    <property type="entry name" value="LysR_substrate"/>
    <property type="match status" value="1"/>
</dbReference>
<evidence type="ECO:0000313" key="7">
    <source>
        <dbReference type="Proteomes" id="UP000309117"/>
    </source>
</evidence>
<gene>
    <name evidence="6" type="ORF">E5351_00765</name>
</gene>
<evidence type="ECO:0000256" key="2">
    <source>
        <dbReference type="ARBA" id="ARBA00023015"/>
    </source>
</evidence>
<feature type="domain" description="LysR substrate-binding" evidence="5">
    <location>
        <begin position="2"/>
        <end position="164"/>
    </location>
</feature>
<keyword evidence="4" id="KW-0804">Transcription</keyword>
<comment type="caution">
    <text evidence="6">The sequence shown here is derived from an EMBL/GenBank/DDBJ whole genome shotgun (WGS) entry which is preliminary data.</text>
</comment>
<keyword evidence="2" id="KW-0805">Transcription regulation</keyword>
<dbReference type="Gene3D" id="3.40.190.10">
    <property type="entry name" value="Periplasmic binding protein-like II"/>
    <property type="match status" value="2"/>
</dbReference>
<keyword evidence="3" id="KW-0238">DNA-binding</keyword>
<organism evidence="6 7">
    <name type="scientific">Lactobacillus intestinalis</name>
    <dbReference type="NCBI Taxonomy" id="151781"/>
    <lineage>
        <taxon>Bacteria</taxon>
        <taxon>Bacillati</taxon>
        <taxon>Bacillota</taxon>
        <taxon>Bacilli</taxon>
        <taxon>Lactobacillales</taxon>
        <taxon>Lactobacillaceae</taxon>
        <taxon>Lactobacillus</taxon>
    </lineage>
</organism>
<dbReference type="GO" id="GO:0032993">
    <property type="term" value="C:protein-DNA complex"/>
    <property type="evidence" value="ECO:0007669"/>
    <property type="project" value="TreeGrafter"/>
</dbReference>
<dbReference type="PANTHER" id="PTHR30346">
    <property type="entry name" value="TRANSCRIPTIONAL DUAL REGULATOR HCAR-RELATED"/>
    <property type="match status" value="1"/>
</dbReference>